<accession>A0A4P7D706</accession>
<comment type="cofactor">
    <cofactor evidence="1">
        <name>a divalent metal cation</name>
        <dbReference type="ChEBI" id="CHEBI:60240"/>
    </cofactor>
</comment>
<dbReference type="EMBL" id="CP038151">
    <property type="protein sequence ID" value="QBR02685.1"/>
    <property type="molecule type" value="Genomic_DNA"/>
</dbReference>
<evidence type="ECO:0000313" key="7">
    <source>
        <dbReference type="Proteomes" id="UP000295727"/>
    </source>
</evidence>
<feature type="binding site" evidence="5">
    <location>
        <begin position="101"/>
        <end position="104"/>
    </location>
    <ligand>
        <name>substrate</name>
    </ligand>
</feature>
<keyword evidence="5" id="KW-0460">Magnesium</keyword>
<dbReference type="Proteomes" id="UP000295727">
    <property type="component" value="Chromosome 4"/>
</dbReference>
<feature type="binding site" evidence="5">
    <location>
        <position position="124"/>
    </location>
    <ligand>
        <name>Mg(2+)</name>
        <dbReference type="ChEBI" id="CHEBI:18420"/>
    </ligand>
</feature>
<evidence type="ECO:0000313" key="6">
    <source>
        <dbReference type="EMBL" id="QBR02685.1"/>
    </source>
</evidence>
<protein>
    <recommendedName>
        <fullName evidence="2">Putative 4-hydroxy-4-methyl-2-oxoglutarate aldolase</fullName>
    </recommendedName>
    <alternativeName>
        <fullName evidence="3">Regulator of ribonuclease activity homolog</fullName>
    </alternativeName>
    <alternativeName>
        <fullName evidence="4">RraA-like protein</fullName>
    </alternativeName>
</protein>
<dbReference type="InterPro" id="IPR005493">
    <property type="entry name" value="RraA/RraA-like"/>
</dbReference>
<dbReference type="OrthoDB" id="943692at2"/>
<comment type="cofactor">
    <cofactor evidence="5">
        <name>Mg(2+)</name>
        <dbReference type="ChEBI" id="CHEBI:18420"/>
    </cofactor>
</comment>
<dbReference type="GO" id="GO:0046872">
    <property type="term" value="F:metal ion binding"/>
    <property type="evidence" value="ECO:0007669"/>
    <property type="project" value="UniProtKB-KW"/>
</dbReference>
<keyword evidence="5" id="KW-0479">Metal-binding</keyword>
<reference evidence="6 7" key="1">
    <citation type="submission" date="2019-03" db="EMBL/GenBank/DDBJ databases">
        <title>Paraburkholderia sp. 7MH5, isolated from subtropical forest soil.</title>
        <authorList>
            <person name="Gao Z.-H."/>
            <person name="Qiu L.-H."/>
        </authorList>
    </citation>
    <scope>NUCLEOTIDE SEQUENCE [LARGE SCALE GENOMIC DNA]</scope>
    <source>
        <strain evidence="6 7">7MH5</strain>
    </source>
</reference>
<evidence type="ECO:0000256" key="3">
    <source>
        <dbReference type="ARBA" id="ARBA00029596"/>
    </source>
</evidence>
<dbReference type="Pfam" id="PF03737">
    <property type="entry name" value="RraA-like"/>
    <property type="match status" value="1"/>
</dbReference>
<gene>
    <name evidence="6" type="ORF">E1956_36300</name>
</gene>
<dbReference type="InterPro" id="IPR036704">
    <property type="entry name" value="RraA/RraA-like_sf"/>
</dbReference>
<dbReference type="RefSeq" id="WP_134758205.1">
    <property type="nucleotide sequence ID" value="NZ_CP038151.1"/>
</dbReference>
<keyword evidence="7" id="KW-1185">Reference proteome</keyword>
<organism evidence="6 7">
    <name type="scientific">Paraburkholderia pallida</name>
    <dbReference type="NCBI Taxonomy" id="2547399"/>
    <lineage>
        <taxon>Bacteria</taxon>
        <taxon>Pseudomonadati</taxon>
        <taxon>Pseudomonadota</taxon>
        <taxon>Betaproteobacteria</taxon>
        <taxon>Burkholderiales</taxon>
        <taxon>Burkholderiaceae</taxon>
        <taxon>Paraburkholderia</taxon>
    </lineage>
</organism>
<evidence type="ECO:0000256" key="1">
    <source>
        <dbReference type="ARBA" id="ARBA00001968"/>
    </source>
</evidence>
<feature type="binding site" evidence="5">
    <location>
        <position position="123"/>
    </location>
    <ligand>
        <name>substrate</name>
    </ligand>
</feature>
<dbReference type="SUPFAM" id="SSF89562">
    <property type="entry name" value="RraA-like"/>
    <property type="match status" value="1"/>
</dbReference>
<dbReference type="KEGG" id="ppai:E1956_36300"/>
<sequence length="227" mass="23783">MQESKDYVARLARLDCCAVSDALDKLGLAGTVTGLAQRATSRRIAGRAVTVKLVAAHEVDKTHAAQHGAPRHLGTTAVELAGPGDVIVVEQRSGIDAGSWGGILSLGAAVRGIEGVIAEGPVRDIDEARQFDFPVFARALTAFTARQRVAEAGTNVPVTVGDVSVQPGDYVIADNSAVVFIAARDIERVLAAAEQIAAREAAMAKRLLGGMPITEVMGADYENMLQR</sequence>
<dbReference type="CDD" id="cd16841">
    <property type="entry name" value="RraA_family"/>
    <property type="match status" value="1"/>
</dbReference>
<evidence type="ECO:0000256" key="4">
    <source>
        <dbReference type="ARBA" id="ARBA00030169"/>
    </source>
</evidence>
<name>A0A4P7D706_9BURK</name>
<dbReference type="Gene3D" id="3.50.30.40">
    <property type="entry name" value="Ribonuclease E inhibitor RraA/RraA-like"/>
    <property type="match status" value="1"/>
</dbReference>
<proteinExistence type="predicted"/>
<evidence type="ECO:0000256" key="5">
    <source>
        <dbReference type="PIRSR" id="PIRSR605493-1"/>
    </source>
</evidence>
<evidence type="ECO:0000256" key="2">
    <source>
        <dbReference type="ARBA" id="ARBA00016549"/>
    </source>
</evidence>
<dbReference type="PANTHER" id="PTHR33254:SF4">
    <property type="entry name" value="4-HYDROXY-4-METHYL-2-OXOGLUTARATE ALDOLASE 3-RELATED"/>
    <property type="match status" value="1"/>
</dbReference>
<dbReference type="PANTHER" id="PTHR33254">
    <property type="entry name" value="4-HYDROXY-4-METHYL-2-OXOGLUTARATE ALDOLASE 3-RELATED"/>
    <property type="match status" value="1"/>
</dbReference>
<dbReference type="AlphaFoldDB" id="A0A4P7D706"/>